<dbReference type="SMART" id="SM00846">
    <property type="entry name" value="Gp_dh_N"/>
    <property type="match status" value="1"/>
</dbReference>
<sequence>MSAVLHGLGRFGLHLLRAWLDRPDGGIDIVAIQDAHHSLASAAALLQQDAKVSFADCRIAAEDGALRLDLPGRQPLRLAYWHGPAAGSPWLGRADWWLECSGDFASGEAARAFLRGRTRRVIVSATCPGADQTLVFGYNHEHFDRRAAVLSYGSCTVNAFVPLAAWLHARYGVAEAEVGVIHNVPPHRLAGHPHPVRRPCTLQTEGPRLLPFLAAERFHVDYVLIPYTGPSLIDFRFELARPAAAAALLDALQAACSTGPLRGLYALEAGTPSTAALALRPESAVLSRPLARLHGRRLVLPAGFDNENSAVRYLDLLEAVAQRGG</sequence>
<evidence type="ECO:0000313" key="4">
    <source>
        <dbReference type="Proteomes" id="UP000177515"/>
    </source>
</evidence>
<dbReference type="Gene3D" id="3.40.50.720">
    <property type="entry name" value="NAD(P)-binding Rossmann-like Domain"/>
    <property type="match status" value="1"/>
</dbReference>
<dbReference type="SUPFAM" id="SSF55347">
    <property type="entry name" value="Glyceraldehyde-3-phosphate dehydrogenase-like, C-terminal domain"/>
    <property type="match status" value="1"/>
</dbReference>
<dbReference type="InterPro" id="IPR020828">
    <property type="entry name" value="GlycerAld_3-P_DH_NAD(P)-bd"/>
</dbReference>
<dbReference type="Proteomes" id="UP000177515">
    <property type="component" value="Chromosome 1"/>
</dbReference>
<dbReference type="PIRSF" id="PIRSF000149">
    <property type="entry name" value="GAP_DH"/>
    <property type="match status" value="1"/>
</dbReference>
<gene>
    <name evidence="3" type="ORF">BKK80_10695</name>
</gene>
<accession>A0ABM6F485</accession>
<proteinExistence type="predicted"/>
<protein>
    <recommendedName>
        <fullName evidence="2">Glyceraldehyde 3-phosphate dehydrogenase NAD(P) binding domain-containing protein</fullName>
    </recommendedName>
</protein>
<keyword evidence="4" id="KW-1185">Reference proteome</keyword>
<name>A0ABM6F485_9BURK</name>
<evidence type="ECO:0000259" key="2">
    <source>
        <dbReference type="SMART" id="SM00846"/>
    </source>
</evidence>
<evidence type="ECO:0000256" key="1">
    <source>
        <dbReference type="ARBA" id="ARBA00023002"/>
    </source>
</evidence>
<feature type="domain" description="Glyceraldehyde 3-phosphate dehydrogenase NAD(P) binding" evidence="2">
    <location>
        <begin position="1"/>
        <end position="155"/>
    </location>
</feature>
<dbReference type="Gene3D" id="3.30.360.10">
    <property type="entry name" value="Dihydrodipicolinate Reductase, domain 2"/>
    <property type="match status" value="1"/>
</dbReference>
<dbReference type="InterPro" id="IPR020831">
    <property type="entry name" value="GlycerAld/Erythrose_P_DH"/>
</dbReference>
<evidence type="ECO:0000313" key="3">
    <source>
        <dbReference type="EMBL" id="AOZ06250.1"/>
    </source>
</evidence>
<reference evidence="3 4" key="1">
    <citation type="submission" date="2016-10" db="EMBL/GenBank/DDBJ databases">
        <title>Complete genome sequences of three Cupriavidus strains isolated from various Malaysian environments.</title>
        <authorList>
            <person name="Abdullah A.A.-A."/>
            <person name="Shafie N.A.H."/>
            <person name="Lau N.S."/>
        </authorList>
    </citation>
    <scope>NUCLEOTIDE SEQUENCE [LARGE SCALE GENOMIC DNA]</scope>
    <source>
        <strain evidence="3 4">USMAA1020</strain>
    </source>
</reference>
<dbReference type="SUPFAM" id="SSF51735">
    <property type="entry name" value="NAD(P)-binding Rossmann-fold domains"/>
    <property type="match status" value="1"/>
</dbReference>
<dbReference type="PANTHER" id="PTHR42955:SF1">
    <property type="entry name" value="GLYCERALDEHYDE-3-PHOSPHATE DEHYDROGENASE"/>
    <property type="match status" value="1"/>
</dbReference>
<organism evidence="3 4">
    <name type="scientific">Cupriavidus malaysiensis</name>
    <dbReference type="NCBI Taxonomy" id="367825"/>
    <lineage>
        <taxon>Bacteria</taxon>
        <taxon>Pseudomonadati</taxon>
        <taxon>Pseudomonadota</taxon>
        <taxon>Betaproteobacteria</taxon>
        <taxon>Burkholderiales</taxon>
        <taxon>Burkholderiaceae</taxon>
        <taxon>Cupriavidus</taxon>
    </lineage>
</organism>
<dbReference type="InterPro" id="IPR052978">
    <property type="entry name" value="GAP_dehydrogenase"/>
</dbReference>
<dbReference type="InterPro" id="IPR036291">
    <property type="entry name" value="NAD(P)-bd_dom_sf"/>
</dbReference>
<dbReference type="EMBL" id="CP017754">
    <property type="protein sequence ID" value="AOZ06250.1"/>
    <property type="molecule type" value="Genomic_DNA"/>
</dbReference>
<keyword evidence="1" id="KW-0560">Oxidoreductase</keyword>
<dbReference type="PANTHER" id="PTHR42955">
    <property type="entry name" value="GLYCERALDEHYDE-3-PHOSPHATE DEHYDROGENASE"/>
    <property type="match status" value="1"/>
</dbReference>